<sequence length="131" mass="14927">MSVNYYRDISRSDDSQNADKILTRLYDDEINWRISCFFDAGYKAELGDDINGFSVGAQCFDTILEAAQWLTEQAEESCQNLELEQKTCFTCGQRKDKYHMIINQVIEAPGIPICNQCVEIHNSRISKGVEG</sequence>
<dbReference type="EMBL" id="LAZR01007854">
    <property type="protein sequence ID" value="KKM82501.1"/>
    <property type="molecule type" value="Genomic_DNA"/>
</dbReference>
<reference evidence="1" key="1">
    <citation type="journal article" date="2015" name="Nature">
        <title>Complex archaea that bridge the gap between prokaryotes and eukaryotes.</title>
        <authorList>
            <person name="Spang A."/>
            <person name="Saw J.H."/>
            <person name="Jorgensen S.L."/>
            <person name="Zaremba-Niedzwiedzka K."/>
            <person name="Martijn J."/>
            <person name="Lind A.E."/>
            <person name="van Eijk R."/>
            <person name="Schleper C."/>
            <person name="Guy L."/>
            <person name="Ettema T.J."/>
        </authorList>
    </citation>
    <scope>NUCLEOTIDE SEQUENCE</scope>
</reference>
<proteinExistence type="predicted"/>
<gene>
    <name evidence="1" type="ORF">LCGC14_1318910</name>
</gene>
<name>A0A0F9L5E8_9ZZZZ</name>
<accession>A0A0F9L5E8</accession>
<comment type="caution">
    <text evidence="1">The sequence shown here is derived from an EMBL/GenBank/DDBJ whole genome shotgun (WGS) entry which is preliminary data.</text>
</comment>
<evidence type="ECO:0000313" key="1">
    <source>
        <dbReference type="EMBL" id="KKM82501.1"/>
    </source>
</evidence>
<dbReference type="AlphaFoldDB" id="A0A0F9L5E8"/>
<protein>
    <submittedName>
        <fullName evidence="1">Uncharacterized protein</fullName>
    </submittedName>
</protein>
<organism evidence="1">
    <name type="scientific">marine sediment metagenome</name>
    <dbReference type="NCBI Taxonomy" id="412755"/>
    <lineage>
        <taxon>unclassified sequences</taxon>
        <taxon>metagenomes</taxon>
        <taxon>ecological metagenomes</taxon>
    </lineage>
</organism>